<keyword evidence="2" id="KW-1185">Reference proteome</keyword>
<gene>
    <name evidence="1" type="ORF">GOM49_10240</name>
</gene>
<reference evidence="1 2" key="1">
    <citation type="submission" date="2019-12" db="EMBL/GenBank/DDBJ databases">
        <title>Genome sequenceing of Clostridium bovifaecis.</title>
        <authorList>
            <person name="Yao Y."/>
        </authorList>
    </citation>
    <scope>NUCLEOTIDE SEQUENCE [LARGE SCALE GENOMIC DNA]</scope>
    <source>
        <strain evidence="1 2">BXX</strain>
    </source>
</reference>
<proteinExistence type="predicted"/>
<dbReference type="SUPFAM" id="SSF50249">
    <property type="entry name" value="Nucleic acid-binding proteins"/>
    <property type="match status" value="1"/>
</dbReference>
<dbReference type="Proteomes" id="UP000422764">
    <property type="component" value="Chromosome"/>
</dbReference>
<dbReference type="InterPro" id="IPR022595">
    <property type="entry name" value="Enc34_ssDNA-bd"/>
</dbReference>
<dbReference type="Pfam" id="PF10991">
    <property type="entry name" value="Enc34_ssDNA-bd"/>
    <property type="match status" value="1"/>
</dbReference>
<name>A0A6I6EWR1_9CLOT</name>
<dbReference type="Gene3D" id="2.40.50.140">
    <property type="entry name" value="Nucleic acid-binding proteins"/>
    <property type="match status" value="1"/>
</dbReference>
<sequence>MRNTKVITGKVRLSYVNVFKPRAAEEGQEPRYSLCILIPKNDKETISKINLAIEDAKSEGMSLWGAITDGLKIPLRDGDEERGDREEYIHHYFLNATSKQKPGIVDRNLKEITDESKVYSGCYGRVSIRFYPFNKNDSKGIGCTIFNVQKLSEGEALGKSRACDDFSIIYDNDDILG</sequence>
<evidence type="ECO:0000313" key="2">
    <source>
        <dbReference type="Proteomes" id="UP000422764"/>
    </source>
</evidence>
<dbReference type="InterPro" id="IPR012340">
    <property type="entry name" value="NA-bd_OB-fold"/>
</dbReference>
<dbReference type="EMBL" id="CP046522">
    <property type="protein sequence ID" value="QGU95416.1"/>
    <property type="molecule type" value="Genomic_DNA"/>
</dbReference>
<dbReference type="AlphaFoldDB" id="A0A6I6EWR1"/>
<evidence type="ECO:0000313" key="1">
    <source>
        <dbReference type="EMBL" id="QGU95416.1"/>
    </source>
</evidence>
<accession>A0A6I6EWR1</accession>
<protein>
    <submittedName>
        <fullName evidence="1">DUF2815 family protein</fullName>
    </submittedName>
</protein>
<organism evidence="1 2">
    <name type="scientific">Clostridium bovifaecis</name>
    <dbReference type="NCBI Taxonomy" id="2184719"/>
    <lineage>
        <taxon>Bacteria</taxon>
        <taxon>Bacillati</taxon>
        <taxon>Bacillota</taxon>
        <taxon>Clostridia</taxon>
        <taxon>Eubacteriales</taxon>
        <taxon>Clostridiaceae</taxon>
        <taxon>Clostridium</taxon>
    </lineage>
</organism>